<dbReference type="GeneTree" id="ENSGT00940000158079"/>
<dbReference type="Gene3D" id="1.25.10.10">
    <property type="entry name" value="Leucine-rich Repeat Variant"/>
    <property type="match status" value="1"/>
</dbReference>
<dbReference type="GO" id="GO:0035196">
    <property type="term" value="P:miRNA processing"/>
    <property type="evidence" value="ECO:0007669"/>
    <property type="project" value="TreeGrafter"/>
</dbReference>
<dbReference type="CDD" id="cd07920">
    <property type="entry name" value="Pumilio"/>
    <property type="match status" value="1"/>
</dbReference>
<feature type="domain" description="PUM-HD" evidence="10">
    <location>
        <begin position="695"/>
        <end position="1060"/>
    </location>
</feature>
<dbReference type="InterPro" id="IPR033133">
    <property type="entry name" value="PUM-HD"/>
</dbReference>
<feature type="repeat" description="Pumilio" evidence="8">
    <location>
        <begin position="751"/>
        <end position="786"/>
    </location>
</feature>
<reference evidence="11" key="2">
    <citation type="submission" date="2025-09" db="UniProtKB">
        <authorList>
            <consortium name="Ensembl"/>
        </authorList>
    </citation>
    <scope>IDENTIFICATION</scope>
</reference>
<evidence type="ECO:0000256" key="6">
    <source>
        <dbReference type="ARBA" id="ARBA00022884"/>
    </source>
</evidence>
<evidence type="ECO:0000259" key="10">
    <source>
        <dbReference type="PROSITE" id="PS50303"/>
    </source>
</evidence>
<dbReference type="GO" id="GO:0003730">
    <property type="term" value="F:mRNA 3'-UTR binding"/>
    <property type="evidence" value="ECO:0007669"/>
    <property type="project" value="TreeGrafter"/>
</dbReference>
<feature type="compositionally biased region" description="Polar residues" evidence="9">
    <location>
        <begin position="574"/>
        <end position="589"/>
    </location>
</feature>
<dbReference type="Proteomes" id="UP000694383">
    <property type="component" value="Unplaced"/>
</dbReference>
<name>A0A8C7YLN9_9TELE</name>
<dbReference type="PROSITE" id="PS50303">
    <property type="entry name" value="PUM_HD"/>
    <property type="match status" value="1"/>
</dbReference>
<dbReference type="GO" id="GO:0006417">
    <property type="term" value="P:regulation of translation"/>
    <property type="evidence" value="ECO:0007669"/>
    <property type="project" value="UniProtKB-KW"/>
</dbReference>
<dbReference type="AlphaFoldDB" id="A0A8C7YLN9"/>
<reference evidence="11" key="1">
    <citation type="submission" date="2025-08" db="UniProtKB">
        <authorList>
            <consortium name="Ensembl"/>
        </authorList>
    </citation>
    <scope>IDENTIFICATION</scope>
</reference>
<dbReference type="PANTHER" id="PTHR12537:SF1">
    <property type="entry name" value="PUMILIO HOMOLOG 1"/>
    <property type="match status" value="1"/>
</dbReference>
<evidence type="ECO:0000256" key="4">
    <source>
        <dbReference type="ARBA" id="ARBA00022737"/>
    </source>
</evidence>
<dbReference type="SUPFAM" id="SSF48371">
    <property type="entry name" value="ARM repeat"/>
    <property type="match status" value="1"/>
</dbReference>
<evidence type="ECO:0000256" key="8">
    <source>
        <dbReference type="PROSITE-ProRule" id="PRU00317"/>
    </source>
</evidence>
<dbReference type="GO" id="GO:0000932">
    <property type="term" value="C:P-body"/>
    <property type="evidence" value="ECO:0007669"/>
    <property type="project" value="UniProtKB-SubCell"/>
</dbReference>
<dbReference type="PROSITE" id="PS50302">
    <property type="entry name" value="PUM"/>
    <property type="match status" value="6"/>
</dbReference>
<evidence type="ECO:0000313" key="11">
    <source>
        <dbReference type="Ensembl" id="ENSOSIP00000030652.1"/>
    </source>
</evidence>
<sequence length="1078" mass="115535">MVDYFFQRQHGEQPGKHRWPTGDNIHDSQVRSMDELNHDFQALALEGRAMGEQLLTGKKFWETDDSGKDGPKGIFLDQWRDSAWGDHSVSQPIMVSRRPGQGFHGGGEVGVGSVMSPRSESGGLGVSMVEYVLSSSPADKLDSCLRKGPYVSCIFLPSLFILDSSSSFLSGKNAVRRASPEQRASLSPVRWEMKISHVLAVVPQATCLHRAPRGICWEVLGGVGAEGLTPLGSGGGHKPPEDFSSVEQGGVTMDPMESVMEPLQFDYNSQMPMDSAPTVGLFDYTNQQQLFQRNNALAVQQLTAAQQQQYALAAAQQPHIGLAPAFVPNPYIITATLGPAVMPPQYYGVTPWGVYPANLFQQQAAAANNSANQQAAGQGQQNQQQVMRAGGNQRPLTPNQGQQGQQNDQLVAAAAVNSALITSVVSGYPVLAPAAYYDQTGALVVNTGARSGPVPFTPPVAAAAASAGGANGGLGGGANGPFRAMTSQQPQQQGGPGGALGGSSFYGSSSLSSSSQSSSLFSQGSAQPGPGSASLGFSQPASSSLGASLGATLGGFGTAVANSSGGSGSRRDSLTGNSELYKRTPSSLTPIGHGGFYNGTLGFSPSPGPVGMPLPNQGPSHSLTPPPSLSNHSSSSNLNLGGLTNGSGRFISAAPGAEAKYRSTASSGSSLFSPSSQLFPSSRLRYGMSDVMPSGRSRLLEDFRNNRYPNLQLRDIAGHIMEFSQDQHGSRFIQLKLERASVAERQLVFSEILQAAYQLMVDVFGNYVIQKFFEFGSLDQKLALAERIRGHVLSLALQMYGCRVIQKALEFIPSDQQVISEMVRELDGHVLKCVKDQNGNHVVQKCIECVQPHALHFIIEAFKGQVFALSTHPYGCRVIQRILEHCLPEQTLPILEELHQHTEQLVQVNVRAAFPLFIFPVTPQLAPAVLLHFPQNEVSVLFSSEWSFKSELLSGFCGSSSGGNICFLVCSNVVEKCVTHASRTERAMLIDEVCGLTEGPHSALYTMMKDQYANYVVQKMIDVAEPTQRKIVMHKIRPHISTLRKYTYGKHILAKLEKYYMKNGVDLGPLCGPPNGIM</sequence>
<feature type="region of interest" description="Disordered" evidence="9">
    <location>
        <begin position="562"/>
        <end position="641"/>
    </location>
</feature>
<feature type="region of interest" description="Disordered" evidence="9">
    <location>
        <begin position="474"/>
        <end position="541"/>
    </location>
</feature>
<feature type="compositionally biased region" description="Low complexity" evidence="9">
    <location>
        <begin position="618"/>
        <end position="641"/>
    </location>
</feature>
<keyword evidence="6" id="KW-0694">RNA-binding</keyword>
<comment type="subcellular location">
    <subcellularLocation>
        <location evidence="1">Cytoplasm</location>
        <location evidence="1">P-body</location>
    </subcellularLocation>
    <subcellularLocation>
        <location evidence="2">Cytoplasmic granule</location>
    </subcellularLocation>
</comment>
<feature type="compositionally biased region" description="Low complexity" evidence="9">
    <location>
        <begin position="370"/>
        <end position="385"/>
    </location>
</feature>
<keyword evidence="12" id="KW-1185">Reference proteome</keyword>
<keyword evidence="4" id="KW-0677">Repeat</keyword>
<dbReference type="InterPro" id="IPR011989">
    <property type="entry name" value="ARM-like"/>
</dbReference>
<dbReference type="Pfam" id="PF00806">
    <property type="entry name" value="PUF"/>
    <property type="match status" value="7"/>
</dbReference>
<feature type="repeat" description="Pumilio" evidence="8">
    <location>
        <begin position="995"/>
        <end position="1034"/>
    </location>
</feature>
<dbReference type="Ensembl" id="ENSOSIT00000032307.1">
    <property type="protein sequence ID" value="ENSOSIP00000030652.1"/>
    <property type="gene ID" value="ENSOSIG00000012797.1"/>
</dbReference>
<dbReference type="PANTHER" id="PTHR12537">
    <property type="entry name" value="RNA BINDING PROTEIN PUMILIO-RELATED"/>
    <property type="match status" value="1"/>
</dbReference>
<dbReference type="GO" id="GO:0005829">
    <property type="term" value="C:cytosol"/>
    <property type="evidence" value="ECO:0007669"/>
    <property type="project" value="TreeGrafter"/>
</dbReference>
<dbReference type="InterPro" id="IPR033712">
    <property type="entry name" value="Pumilio_RNA-bd"/>
</dbReference>
<feature type="repeat" description="Pumilio" evidence="8">
    <location>
        <begin position="825"/>
        <end position="860"/>
    </location>
</feature>
<feature type="repeat" description="Pumilio" evidence="8">
    <location>
        <begin position="715"/>
        <end position="750"/>
    </location>
</feature>
<evidence type="ECO:0000256" key="1">
    <source>
        <dbReference type="ARBA" id="ARBA00004201"/>
    </source>
</evidence>
<feature type="repeat" description="Pumilio" evidence="8">
    <location>
        <begin position="861"/>
        <end position="896"/>
    </location>
</feature>
<evidence type="ECO:0000256" key="3">
    <source>
        <dbReference type="ARBA" id="ARBA00022490"/>
    </source>
</evidence>
<proteinExistence type="predicted"/>
<keyword evidence="3" id="KW-0963">Cytoplasm</keyword>
<feature type="compositionally biased region" description="Low complexity" evidence="9">
    <location>
        <begin position="502"/>
        <end position="527"/>
    </location>
</feature>
<organism evidence="11 12">
    <name type="scientific">Oryzias sinensis</name>
    <name type="common">Chinese medaka</name>
    <dbReference type="NCBI Taxonomy" id="183150"/>
    <lineage>
        <taxon>Eukaryota</taxon>
        <taxon>Metazoa</taxon>
        <taxon>Chordata</taxon>
        <taxon>Craniata</taxon>
        <taxon>Vertebrata</taxon>
        <taxon>Euteleostomi</taxon>
        <taxon>Actinopterygii</taxon>
        <taxon>Neopterygii</taxon>
        <taxon>Teleostei</taxon>
        <taxon>Neoteleostei</taxon>
        <taxon>Acanthomorphata</taxon>
        <taxon>Ovalentaria</taxon>
        <taxon>Atherinomorphae</taxon>
        <taxon>Beloniformes</taxon>
        <taxon>Adrianichthyidae</taxon>
        <taxon>Oryziinae</taxon>
        <taxon>Oryzias</taxon>
    </lineage>
</organism>
<evidence type="ECO:0000256" key="9">
    <source>
        <dbReference type="SAM" id="MobiDB-lite"/>
    </source>
</evidence>
<dbReference type="InterPro" id="IPR001313">
    <property type="entry name" value="Pumilio_RNA-bd_rpt"/>
</dbReference>
<evidence type="ECO:0000313" key="12">
    <source>
        <dbReference type="Proteomes" id="UP000694383"/>
    </source>
</evidence>
<evidence type="ECO:0000256" key="7">
    <source>
        <dbReference type="ARBA" id="ARBA00040564"/>
    </source>
</evidence>
<feature type="region of interest" description="Disordered" evidence="9">
    <location>
        <begin position="370"/>
        <end position="406"/>
    </location>
</feature>
<evidence type="ECO:0000256" key="5">
    <source>
        <dbReference type="ARBA" id="ARBA00022845"/>
    </source>
</evidence>
<protein>
    <recommendedName>
        <fullName evidence="7">Pumilio homolog 1</fullName>
    </recommendedName>
</protein>
<evidence type="ECO:0000256" key="2">
    <source>
        <dbReference type="ARBA" id="ARBA00004463"/>
    </source>
</evidence>
<feature type="repeat" description="Pumilio" evidence="8">
    <location>
        <begin position="787"/>
        <end position="824"/>
    </location>
</feature>
<dbReference type="InterPro" id="IPR016024">
    <property type="entry name" value="ARM-type_fold"/>
</dbReference>
<keyword evidence="5" id="KW-0810">Translation regulation</keyword>
<dbReference type="GO" id="GO:0043488">
    <property type="term" value="P:regulation of mRNA stability"/>
    <property type="evidence" value="ECO:0007669"/>
    <property type="project" value="TreeGrafter"/>
</dbReference>
<dbReference type="SMART" id="SM00025">
    <property type="entry name" value="Pumilio"/>
    <property type="match status" value="7"/>
</dbReference>
<accession>A0A8C7YLN9</accession>